<name>A0ABU1GW92_9GAMM</name>
<sequence>MRAPLLLIALLALAGCQPKLSEVAQSNLRAFKVADPSSNPNSLPGKLESLKSVPVSRHITPEDCKTDACPSVDLSYYRFPNRPPLNEALLKALGKLGNASETNDSLSDFVDTFFKHAKGHPDYNAQLSANMLDHYDHTVVIALNGYAFTGGAHGNAQLRYFNYDTRLQREITLDDMLAKGGRDTLVALEKNAHQRWLDAQNLGDEFKEKWPFTPTDNVALLSDRLLITYQTYEIAPYAMGQITLSIDYDDLSGVFKPSFLPENTDDQDVEFKDPEAQRIHEASQKLSSQRMRP</sequence>
<dbReference type="InterPro" id="IPR021729">
    <property type="entry name" value="DUF3298"/>
</dbReference>
<dbReference type="Gene3D" id="3.90.640.20">
    <property type="entry name" value="Heat-shock cognate protein, ATPase"/>
    <property type="match status" value="1"/>
</dbReference>
<keyword evidence="4" id="KW-1185">Reference proteome</keyword>
<dbReference type="InterPro" id="IPR037126">
    <property type="entry name" value="PdaC/RsiV-like_sf"/>
</dbReference>
<feature type="domain" description="DUF3298" evidence="2">
    <location>
        <begin position="175"/>
        <end position="249"/>
    </location>
</feature>
<dbReference type="RefSeq" id="WP_251594868.1">
    <property type="nucleotide sequence ID" value="NZ_JAMLJI010000004.1"/>
</dbReference>
<comment type="caution">
    <text evidence="3">The sequence shown here is derived from an EMBL/GenBank/DDBJ whole genome shotgun (WGS) entry which is preliminary data.</text>
</comment>
<reference evidence="3 4" key="1">
    <citation type="submission" date="2023-04" db="EMBL/GenBank/DDBJ databases">
        <title>A long-awaited taxogenomic arrangement of the family Halomonadaceae.</title>
        <authorList>
            <person name="De La Haba R."/>
            <person name="Chuvochina M."/>
            <person name="Wittouck S."/>
            <person name="Arahal D.R."/>
            <person name="Sanchez-Porro C."/>
            <person name="Hugenholtz P."/>
            <person name="Ventosa A."/>
        </authorList>
    </citation>
    <scope>NUCLEOTIDE SEQUENCE [LARGE SCALE GENOMIC DNA]</scope>
    <source>
        <strain evidence="3 4">DSM 22428</strain>
    </source>
</reference>
<evidence type="ECO:0000313" key="4">
    <source>
        <dbReference type="Proteomes" id="UP001269375"/>
    </source>
</evidence>
<dbReference type="Pfam" id="PF11738">
    <property type="entry name" value="DUF3298"/>
    <property type="match status" value="1"/>
</dbReference>
<dbReference type="PROSITE" id="PS51257">
    <property type="entry name" value="PROKAR_LIPOPROTEIN"/>
    <property type="match status" value="1"/>
</dbReference>
<feature type="compositionally biased region" description="Polar residues" evidence="1">
    <location>
        <begin position="284"/>
        <end position="293"/>
    </location>
</feature>
<proteinExistence type="predicted"/>
<feature type="region of interest" description="Disordered" evidence="1">
    <location>
        <begin position="262"/>
        <end position="293"/>
    </location>
</feature>
<protein>
    <submittedName>
        <fullName evidence="3">RsiV family protein</fullName>
    </submittedName>
</protein>
<dbReference type="Gene3D" id="3.30.565.40">
    <property type="entry name" value="Fervidobacterium nodosum Rt17-B1 like"/>
    <property type="match status" value="1"/>
</dbReference>
<accession>A0ABU1GW92</accession>
<dbReference type="EMBL" id="JARWAO010000004">
    <property type="protein sequence ID" value="MDR5896309.1"/>
    <property type="molecule type" value="Genomic_DNA"/>
</dbReference>
<evidence type="ECO:0000256" key="1">
    <source>
        <dbReference type="SAM" id="MobiDB-lite"/>
    </source>
</evidence>
<evidence type="ECO:0000259" key="2">
    <source>
        <dbReference type="Pfam" id="PF11738"/>
    </source>
</evidence>
<feature type="compositionally biased region" description="Basic and acidic residues" evidence="1">
    <location>
        <begin position="269"/>
        <end position="283"/>
    </location>
</feature>
<evidence type="ECO:0000313" key="3">
    <source>
        <dbReference type="EMBL" id="MDR5896309.1"/>
    </source>
</evidence>
<gene>
    <name evidence="3" type="ORF">QC825_09510</name>
</gene>
<organism evidence="3 4">
    <name type="scientific">Larsenimonas suaedae</name>
    <dbReference type="NCBI Taxonomy" id="1851019"/>
    <lineage>
        <taxon>Bacteria</taxon>
        <taxon>Pseudomonadati</taxon>
        <taxon>Pseudomonadota</taxon>
        <taxon>Gammaproteobacteria</taxon>
        <taxon>Oceanospirillales</taxon>
        <taxon>Halomonadaceae</taxon>
        <taxon>Larsenimonas</taxon>
    </lineage>
</organism>
<dbReference type="Proteomes" id="UP001269375">
    <property type="component" value="Unassembled WGS sequence"/>
</dbReference>